<protein>
    <submittedName>
        <fullName evidence="3">Uncharacterized protein</fullName>
    </submittedName>
</protein>
<dbReference type="EMBL" id="JACVVK020000046">
    <property type="protein sequence ID" value="KAK7499168.1"/>
    <property type="molecule type" value="Genomic_DNA"/>
</dbReference>
<feature type="transmembrane region" description="Helical" evidence="2">
    <location>
        <begin position="117"/>
        <end position="137"/>
    </location>
</feature>
<evidence type="ECO:0000313" key="3">
    <source>
        <dbReference type="EMBL" id="KAK7499168.1"/>
    </source>
</evidence>
<dbReference type="AlphaFoldDB" id="A0ABD0LJ42"/>
<comment type="caution">
    <text evidence="3">The sequence shown here is derived from an EMBL/GenBank/DDBJ whole genome shotgun (WGS) entry which is preliminary data.</text>
</comment>
<proteinExistence type="predicted"/>
<keyword evidence="2" id="KW-0812">Transmembrane</keyword>
<evidence type="ECO:0000313" key="4">
    <source>
        <dbReference type="Proteomes" id="UP001519460"/>
    </source>
</evidence>
<evidence type="ECO:0000256" key="1">
    <source>
        <dbReference type="SAM" id="MobiDB-lite"/>
    </source>
</evidence>
<evidence type="ECO:0000256" key="2">
    <source>
        <dbReference type="SAM" id="Phobius"/>
    </source>
</evidence>
<feature type="region of interest" description="Disordered" evidence="1">
    <location>
        <begin position="75"/>
        <end position="100"/>
    </location>
</feature>
<keyword evidence="2" id="KW-1133">Transmembrane helix</keyword>
<reference evidence="3 4" key="1">
    <citation type="journal article" date="2023" name="Sci. Data">
        <title>Genome assembly of the Korean intertidal mud-creeper Batillaria attramentaria.</title>
        <authorList>
            <person name="Patra A.K."/>
            <person name="Ho P.T."/>
            <person name="Jun S."/>
            <person name="Lee S.J."/>
            <person name="Kim Y."/>
            <person name="Won Y.J."/>
        </authorList>
    </citation>
    <scope>NUCLEOTIDE SEQUENCE [LARGE SCALE GENOMIC DNA]</scope>
    <source>
        <strain evidence="3">Wonlab-2016</strain>
    </source>
</reference>
<sequence>MAHMTMTDAQLQGKGKEQTLRIKRKVEDLGNDVTSFVEQETKRYRQQIQDANPDQVDAFVDDIYDRVTKRVTKKIDAMKQETKSHAPKKPERKREESDESFQKRQADYERLLHQYKLYVSAVGGIMESLVAIFSTILQRVKQFFMDLWNWIKQAISDIAEKVTSFLKMLKNEISQAFSRLFGN</sequence>
<dbReference type="Proteomes" id="UP001519460">
    <property type="component" value="Unassembled WGS sequence"/>
</dbReference>
<name>A0ABD0LJ42_9CAEN</name>
<gene>
    <name evidence="3" type="ORF">BaRGS_00009715</name>
</gene>
<accession>A0ABD0LJ42</accession>
<keyword evidence="4" id="KW-1185">Reference proteome</keyword>
<organism evidence="3 4">
    <name type="scientific">Batillaria attramentaria</name>
    <dbReference type="NCBI Taxonomy" id="370345"/>
    <lineage>
        <taxon>Eukaryota</taxon>
        <taxon>Metazoa</taxon>
        <taxon>Spiralia</taxon>
        <taxon>Lophotrochozoa</taxon>
        <taxon>Mollusca</taxon>
        <taxon>Gastropoda</taxon>
        <taxon>Caenogastropoda</taxon>
        <taxon>Sorbeoconcha</taxon>
        <taxon>Cerithioidea</taxon>
        <taxon>Batillariidae</taxon>
        <taxon>Batillaria</taxon>
    </lineage>
</organism>
<keyword evidence="2" id="KW-0472">Membrane</keyword>